<dbReference type="KEGG" id="phm:PSMK_11030"/>
<dbReference type="PROSITE" id="PS01011">
    <property type="entry name" value="FOLYLPOLYGLU_SYNT_1"/>
    <property type="match status" value="1"/>
</dbReference>
<dbReference type="GO" id="GO:0046656">
    <property type="term" value="P:folic acid biosynthetic process"/>
    <property type="evidence" value="ECO:0007669"/>
    <property type="project" value="UniProtKB-KW"/>
</dbReference>
<dbReference type="SUPFAM" id="SSF53623">
    <property type="entry name" value="MurD-like peptide ligases, catalytic domain"/>
    <property type="match status" value="1"/>
</dbReference>
<dbReference type="InterPro" id="IPR001645">
    <property type="entry name" value="Folylpolyglutamate_synth"/>
</dbReference>
<keyword evidence="14" id="KW-0289">Folate biosynthesis</keyword>
<evidence type="ECO:0000256" key="20">
    <source>
        <dbReference type="ARBA" id="ARBA00049035"/>
    </source>
</evidence>
<evidence type="ECO:0000256" key="4">
    <source>
        <dbReference type="ARBA" id="ARBA00005150"/>
    </source>
</evidence>
<dbReference type="PATRIC" id="fig|1142394.8.peg.1137"/>
<dbReference type="GO" id="GO:0005524">
    <property type="term" value="F:ATP binding"/>
    <property type="evidence" value="ECO:0007669"/>
    <property type="project" value="UniProtKB-KW"/>
</dbReference>
<evidence type="ECO:0000256" key="8">
    <source>
        <dbReference type="ARBA" id="ARBA00019357"/>
    </source>
</evidence>
<evidence type="ECO:0000256" key="9">
    <source>
        <dbReference type="ARBA" id="ARBA00022598"/>
    </source>
</evidence>
<evidence type="ECO:0000256" key="3">
    <source>
        <dbReference type="ARBA" id="ARBA00004799"/>
    </source>
</evidence>
<dbReference type="Gene3D" id="3.90.190.20">
    <property type="entry name" value="Mur ligase, C-terminal domain"/>
    <property type="match status" value="1"/>
</dbReference>
<comment type="catalytic activity">
    <reaction evidence="18">
        <text>(6S)-5,6,7,8-tetrahydrofolyl-(gamma-L-Glu)(n) + L-glutamate + ATP = (6S)-5,6,7,8-tetrahydrofolyl-(gamma-L-Glu)(n+1) + ADP + phosphate + H(+)</text>
        <dbReference type="Rhea" id="RHEA:10580"/>
        <dbReference type="Rhea" id="RHEA-COMP:14738"/>
        <dbReference type="Rhea" id="RHEA-COMP:14740"/>
        <dbReference type="ChEBI" id="CHEBI:15378"/>
        <dbReference type="ChEBI" id="CHEBI:29985"/>
        <dbReference type="ChEBI" id="CHEBI:30616"/>
        <dbReference type="ChEBI" id="CHEBI:43474"/>
        <dbReference type="ChEBI" id="CHEBI:141005"/>
        <dbReference type="ChEBI" id="CHEBI:456216"/>
        <dbReference type="EC" id="6.3.2.17"/>
    </reaction>
</comment>
<organism evidence="24 25">
    <name type="scientific">Phycisphaera mikurensis (strain NBRC 102666 / KCTC 22515 / FYK2301M01)</name>
    <dbReference type="NCBI Taxonomy" id="1142394"/>
    <lineage>
        <taxon>Bacteria</taxon>
        <taxon>Pseudomonadati</taxon>
        <taxon>Planctomycetota</taxon>
        <taxon>Phycisphaerae</taxon>
        <taxon>Phycisphaerales</taxon>
        <taxon>Phycisphaeraceae</taxon>
        <taxon>Phycisphaera</taxon>
    </lineage>
</organism>
<dbReference type="InterPro" id="IPR036615">
    <property type="entry name" value="Mur_ligase_C_dom_sf"/>
</dbReference>
<evidence type="ECO:0000256" key="5">
    <source>
        <dbReference type="ARBA" id="ARBA00008276"/>
    </source>
</evidence>
<evidence type="ECO:0000256" key="6">
    <source>
        <dbReference type="ARBA" id="ARBA00013023"/>
    </source>
</evidence>
<proteinExistence type="inferred from homology"/>
<dbReference type="GO" id="GO:0005737">
    <property type="term" value="C:cytoplasm"/>
    <property type="evidence" value="ECO:0007669"/>
    <property type="project" value="TreeGrafter"/>
</dbReference>
<dbReference type="EC" id="6.3.2.17" evidence="7"/>
<evidence type="ECO:0000259" key="23">
    <source>
        <dbReference type="Pfam" id="PF08245"/>
    </source>
</evidence>
<dbReference type="GO" id="GO:0004326">
    <property type="term" value="F:tetrahydrofolylpolyglutamate synthase activity"/>
    <property type="evidence" value="ECO:0007669"/>
    <property type="project" value="UniProtKB-EC"/>
</dbReference>
<comment type="cofactor">
    <cofactor evidence="1">
        <name>Mg(2+)</name>
        <dbReference type="ChEBI" id="CHEBI:18420"/>
    </cofactor>
</comment>
<dbReference type="GO" id="GO:0008841">
    <property type="term" value="F:dihydrofolate synthase activity"/>
    <property type="evidence" value="ECO:0007669"/>
    <property type="project" value="UniProtKB-EC"/>
</dbReference>
<dbReference type="OrthoDB" id="9809356at2"/>
<dbReference type="Pfam" id="PF02875">
    <property type="entry name" value="Mur_ligase_C"/>
    <property type="match status" value="1"/>
</dbReference>
<comment type="pathway">
    <text evidence="4">Cofactor biosynthesis; tetrahydrofolylpolyglutamate biosynthesis.</text>
</comment>
<dbReference type="Pfam" id="PF08245">
    <property type="entry name" value="Mur_ligase_M"/>
    <property type="match status" value="1"/>
</dbReference>
<evidence type="ECO:0000256" key="12">
    <source>
        <dbReference type="ARBA" id="ARBA00022840"/>
    </source>
</evidence>
<evidence type="ECO:0000256" key="2">
    <source>
        <dbReference type="ARBA" id="ARBA00002714"/>
    </source>
</evidence>
<keyword evidence="9 24" id="KW-0436">Ligase</keyword>
<dbReference type="PANTHER" id="PTHR11136:SF0">
    <property type="entry name" value="DIHYDROFOLATE SYNTHETASE-RELATED"/>
    <property type="match status" value="1"/>
</dbReference>
<dbReference type="SUPFAM" id="SSF53244">
    <property type="entry name" value="MurD-like peptide ligases, peptide-binding domain"/>
    <property type="match status" value="1"/>
</dbReference>
<dbReference type="Gene3D" id="3.40.1190.10">
    <property type="entry name" value="Mur-like, catalytic domain"/>
    <property type="match status" value="1"/>
</dbReference>
<feature type="domain" description="Mur ligase central" evidence="23">
    <location>
        <begin position="112"/>
        <end position="338"/>
    </location>
</feature>
<evidence type="ECO:0000256" key="18">
    <source>
        <dbReference type="ARBA" id="ARBA00047493"/>
    </source>
</evidence>
<dbReference type="InterPro" id="IPR018109">
    <property type="entry name" value="Folylpolyglutamate_synth_CS"/>
</dbReference>
<gene>
    <name evidence="24" type="primary">folC</name>
    <name evidence="24" type="ordered locus">PSMK_11030</name>
</gene>
<dbReference type="EMBL" id="AP012338">
    <property type="protein sequence ID" value="BAM03262.1"/>
    <property type="molecule type" value="Genomic_DNA"/>
</dbReference>
<keyword evidence="25" id="KW-1185">Reference proteome</keyword>
<dbReference type="EC" id="6.3.2.12" evidence="6"/>
<comment type="pathway">
    <text evidence="3">Cofactor biosynthesis; tetrahydrofolate biosynthesis; 7,8-dihydrofolate from 2-amino-4-hydroxy-6-hydroxymethyl-7,8-dihydropteridine diphosphate and 4-aminobenzoate: step 2/2.</text>
</comment>
<dbReference type="GO" id="GO:0046872">
    <property type="term" value="F:metal ion binding"/>
    <property type="evidence" value="ECO:0007669"/>
    <property type="project" value="UniProtKB-KW"/>
</dbReference>
<protein>
    <recommendedName>
        <fullName evidence="8">Dihydrofolate synthase/folylpolyglutamate synthase</fullName>
        <ecNumber evidence="6">6.3.2.12</ecNumber>
        <ecNumber evidence="7">6.3.2.17</ecNumber>
    </recommendedName>
    <alternativeName>
        <fullName evidence="17">Folylpoly-gamma-glutamate synthetase-dihydrofolate synthetase</fullName>
    </alternativeName>
    <alternativeName>
        <fullName evidence="15">Folylpolyglutamate synthetase</fullName>
    </alternativeName>
    <alternativeName>
        <fullName evidence="16">Tetrahydrofolylpolyglutamate synthase</fullName>
    </alternativeName>
</protein>
<evidence type="ECO:0000256" key="1">
    <source>
        <dbReference type="ARBA" id="ARBA00001946"/>
    </source>
</evidence>
<dbReference type="FunFam" id="3.40.1190.10:FF:000011">
    <property type="entry name" value="Folylpolyglutamate synthase/dihydrofolate synthase"/>
    <property type="match status" value="1"/>
</dbReference>
<evidence type="ECO:0000256" key="7">
    <source>
        <dbReference type="ARBA" id="ARBA00013025"/>
    </source>
</evidence>
<comment type="catalytic activity">
    <reaction evidence="19">
        <text>10-formyltetrahydrofolyl-(gamma-L-Glu)(n) + L-glutamate + ATP = 10-formyltetrahydrofolyl-(gamma-L-Glu)(n+1) + ADP + phosphate + H(+)</text>
        <dbReference type="Rhea" id="RHEA:51904"/>
        <dbReference type="Rhea" id="RHEA-COMP:13088"/>
        <dbReference type="Rhea" id="RHEA-COMP:14300"/>
        <dbReference type="ChEBI" id="CHEBI:15378"/>
        <dbReference type="ChEBI" id="CHEBI:29985"/>
        <dbReference type="ChEBI" id="CHEBI:30616"/>
        <dbReference type="ChEBI" id="CHEBI:43474"/>
        <dbReference type="ChEBI" id="CHEBI:134413"/>
        <dbReference type="ChEBI" id="CHEBI:456216"/>
        <dbReference type="EC" id="6.3.2.17"/>
    </reaction>
</comment>
<evidence type="ECO:0000256" key="10">
    <source>
        <dbReference type="ARBA" id="ARBA00022723"/>
    </source>
</evidence>
<dbReference type="InterPro" id="IPR013221">
    <property type="entry name" value="Mur_ligase_cen"/>
</dbReference>
<sequence>MPRRSLPAATAATAVATTDATDDATTHASAAFKPSGSVREKAPSIAAQQLSAPPEAIRIDNYQDAKAWLMSHVDHERLRVVDYSDGTFALDRMHALLGLLGDPHLEVQTVHVAGTKGKGSTCSMLASMLRACGYTTGLYTSPHLIDLRERITINDHMIPYAEAAEGLRRIAAAEQELGFGLTFFEVMTALAFVHFAENAIDIAVLETGLGGRLDCTNVCQPLVTGITSISLDHTALLGDTLPEIAREKAGIFKDGVPALSVEQPKEVVKTLKECAEEANTAVHFVGKDVDFSYRFESSRELGPHTRVCLATKQNRFDHLAVPLPGEHQAHNCGLALAMLDRLKEHGFSVKEEQVFRGLQNTRLHGRMEMVWETPRVIIDGAHNGSSIEALIKSLGAHIKYDSLVMIFGCNDDKDVPAMLREVGLGADKVLFTKSKSNVRAAEPTSLESRFEEVSGKMAQVCPTLEDALKVAARAVGRDDLIVICGSFYLAGEARKYFLEAKKRVEKQKG</sequence>
<evidence type="ECO:0000256" key="14">
    <source>
        <dbReference type="ARBA" id="ARBA00022909"/>
    </source>
</evidence>
<dbReference type="PANTHER" id="PTHR11136">
    <property type="entry name" value="FOLYLPOLYGLUTAMATE SYNTHASE-RELATED"/>
    <property type="match status" value="1"/>
</dbReference>
<evidence type="ECO:0000259" key="22">
    <source>
        <dbReference type="Pfam" id="PF02875"/>
    </source>
</evidence>
<reference evidence="24 25" key="1">
    <citation type="submission" date="2012-02" db="EMBL/GenBank/DDBJ databases">
        <title>Complete genome sequence of Phycisphaera mikurensis NBRC 102666.</title>
        <authorList>
            <person name="Ankai A."/>
            <person name="Hosoyama A."/>
            <person name="Terui Y."/>
            <person name="Sekine M."/>
            <person name="Fukai R."/>
            <person name="Kato Y."/>
            <person name="Nakamura S."/>
            <person name="Yamada-Narita S."/>
            <person name="Kawakoshi A."/>
            <person name="Fukunaga Y."/>
            <person name="Yamazaki S."/>
            <person name="Fujita N."/>
        </authorList>
    </citation>
    <scope>NUCLEOTIDE SEQUENCE [LARGE SCALE GENOMIC DNA]</scope>
    <source>
        <strain evidence="25">NBRC 102666 / KCTC 22515 / FYK2301M01</strain>
    </source>
</reference>
<name>I0IDC4_PHYMF</name>
<dbReference type="RefSeq" id="WP_014436481.1">
    <property type="nucleotide sequence ID" value="NC_017080.1"/>
</dbReference>
<comment type="similarity">
    <text evidence="5">Belongs to the folylpolyglutamate synthase family.</text>
</comment>
<evidence type="ECO:0000256" key="19">
    <source>
        <dbReference type="ARBA" id="ARBA00047808"/>
    </source>
</evidence>
<comment type="catalytic activity">
    <reaction evidence="21">
        <text>7,8-dihydropteroate + L-glutamate + ATP = 7,8-dihydrofolate + ADP + phosphate + H(+)</text>
        <dbReference type="Rhea" id="RHEA:23584"/>
        <dbReference type="ChEBI" id="CHEBI:15378"/>
        <dbReference type="ChEBI" id="CHEBI:17839"/>
        <dbReference type="ChEBI" id="CHEBI:29985"/>
        <dbReference type="ChEBI" id="CHEBI:30616"/>
        <dbReference type="ChEBI" id="CHEBI:43474"/>
        <dbReference type="ChEBI" id="CHEBI:57451"/>
        <dbReference type="ChEBI" id="CHEBI:456216"/>
        <dbReference type="EC" id="6.3.2.12"/>
    </reaction>
</comment>
<accession>I0IDC4</accession>
<dbReference type="Proteomes" id="UP000007881">
    <property type="component" value="Chromosome"/>
</dbReference>
<feature type="domain" description="Mur ligase C-terminal" evidence="22">
    <location>
        <begin position="365"/>
        <end position="487"/>
    </location>
</feature>
<dbReference type="AlphaFoldDB" id="I0IDC4"/>
<evidence type="ECO:0000256" key="11">
    <source>
        <dbReference type="ARBA" id="ARBA00022741"/>
    </source>
</evidence>
<evidence type="ECO:0000313" key="24">
    <source>
        <dbReference type="EMBL" id="BAM03262.1"/>
    </source>
</evidence>
<dbReference type="NCBIfam" id="TIGR01499">
    <property type="entry name" value="folC"/>
    <property type="match status" value="1"/>
</dbReference>
<dbReference type="HOGENOM" id="CLU_015869_1_2_0"/>
<dbReference type="eggNOG" id="COG0285">
    <property type="taxonomic scope" value="Bacteria"/>
</dbReference>
<keyword evidence="12" id="KW-0067">ATP-binding</keyword>
<evidence type="ECO:0000256" key="17">
    <source>
        <dbReference type="ARBA" id="ARBA00032510"/>
    </source>
</evidence>
<evidence type="ECO:0000256" key="13">
    <source>
        <dbReference type="ARBA" id="ARBA00022842"/>
    </source>
</evidence>
<comment type="catalytic activity">
    <reaction evidence="20">
        <text>(6R)-5,10-methylenetetrahydrofolyl-(gamma-L-Glu)(n) + L-glutamate + ATP = (6R)-5,10-methylenetetrahydrofolyl-(gamma-L-Glu)(n+1) + ADP + phosphate + H(+)</text>
        <dbReference type="Rhea" id="RHEA:51912"/>
        <dbReference type="Rhea" id="RHEA-COMP:13257"/>
        <dbReference type="Rhea" id="RHEA-COMP:13258"/>
        <dbReference type="ChEBI" id="CHEBI:15378"/>
        <dbReference type="ChEBI" id="CHEBI:29985"/>
        <dbReference type="ChEBI" id="CHEBI:30616"/>
        <dbReference type="ChEBI" id="CHEBI:43474"/>
        <dbReference type="ChEBI" id="CHEBI:136572"/>
        <dbReference type="ChEBI" id="CHEBI:456216"/>
        <dbReference type="EC" id="6.3.2.17"/>
    </reaction>
</comment>
<evidence type="ECO:0000256" key="16">
    <source>
        <dbReference type="ARBA" id="ARBA00030592"/>
    </source>
</evidence>
<evidence type="ECO:0000256" key="15">
    <source>
        <dbReference type="ARBA" id="ARBA00030048"/>
    </source>
</evidence>
<keyword evidence="11" id="KW-0547">Nucleotide-binding</keyword>
<keyword evidence="10" id="KW-0479">Metal-binding</keyword>
<keyword evidence="13" id="KW-0460">Magnesium</keyword>
<dbReference type="InterPro" id="IPR036565">
    <property type="entry name" value="Mur-like_cat_sf"/>
</dbReference>
<evidence type="ECO:0000256" key="21">
    <source>
        <dbReference type="ARBA" id="ARBA00049161"/>
    </source>
</evidence>
<dbReference type="InterPro" id="IPR004101">
    <property type="entry name" value="Mur_ligase_C"/>
</dbReference>
<dbReference type="STRING" id="1142394.PSMK_11030"/>
<evidence type="ECO:0000313" key="25">
    <source>
        <dbReference type="Proteomes" id="UP000007881"/>
    </source>
</evidence>
<comment type="function">
    <text evidence="2">Functions in two distinct reactions of the de novo folate biosynthetic pathway. Catalyzes the addition of a glutamate residue to dihydropteroate (7,8-dihydropteroate or H2Pte) to form dihydrofolate (7,8-dihydrofolate monoglutamate or H2Pte-Glu). Also catalyzes successive additions of L-glutamate to tetrahydrofolate or 10-formyltetrahydrofolate or 5,10-methylenetetrahydrofolate, leading to folylpolyglutamate derivatives.</text>
</comment>